<protein>
    <submittedName>
        <fullName evidence="2">Uncharacterized protein</fullName>
    </submittedName>
</protein>
<sequence>MMGLRRHRGDFPWSHHPFGAYDAAPNLCRARDGLLVTRLPRIVTRGSWSYLSTRLRKGRLRIRGGYYPFEEISFESSDLLPYVGASSSFIYGGSSFFHLPLHLVYYHAAGIGISVVLFCLHEASSRCSPRLQRVSPVEPQRFMGGSSTSNWASSSTYGPDFSPLTSRVLPQKIRGKMPRRSRASSSSETVSPAPTMVSSEAMAIISGTSTTMTEESIRKLITQIALPVDYEWVLPLPCESANSPSPGCMTLYSAQLLSGLCFPLPPLLLQVFNLLGIPRSQLLPNSYRLVVGFLLCSQLYGFDPSVENFLGALAPKLTTRECFIYLTPRPGLTFIRDKPSSHGAWKSRFFFIKKPKWGVHVAWSWFLNALPPLNLGEIKRRMKEAGLVDHEFKAKSILDEELLIVVGLHPAPDTYEGPLDHFTRLQIMMNRAAVRIPEDVPVMPSSSGTRYVPSTPTDLPPELTPSSSTPPSAPINPEADVRATPIIEVITSPEDTTPPPVQSEGLPLEPYPLSPVDGLPSSYKRPRTLEKAAAFNMLKTVNRVDVEVLAACNYPNLGNFVLAQATIV</sequence>
<evidence type="ECO:0000256" key="1">
    <source>
        <dbReference type="SAM" id="MobiDB-lite"/>
    </source>
</evidence>
<comment type="caution">
    <text evidence="2">The sequence shown here is derived from an EMBL/GenBank/DDBJ whole genome shotgun (WGS) entry which is preliminary data.</text>
</comment>
<feature type="region of interest" description="Disordered" evidence="1">
    <location>
        <begin position="491"/>
        <end position="511"/>
    </location>
</feature>
<dbReference type="Proteomes" id="UP001293254">
    <property type="component" value="Unassembled WGS sequence"/>
</dbReference>
<gene>
    <name evidence="2" type="ORF">Salat_2795200</name>
</gene>
<evidence type="ECO:0000313" key="2">
    <source>
        <dbReference type="EMBL" id="KAK4413824.1"/>
    </source>
</evidence>
<organism evidence="2 3">
    <name type="scientific">Sesamum alatum</name>
    <dbReference type="NCBI Taxonomy" id="300844"/>
    <lineage>
        <taxon>Eukaryota</taxon>
        <taxon>Viridiplantae</taxon>
        <taxon>Streptophyta</taxon>
        <taxon>Embryophyta</taxon>
        <taxon>Tracheophyta</taxon>
        <taxon>Spermatophyta</taxon>
        <taxon>Magnoliopsida</taxon>
        <taxon>eudicotyledons</taxon>
        <taxon>Gunneridae</taxon>
        <taxon>Pentapetalae</taxon>
        <taxon>asterids</taxon>
        <taxon>lamiids</taxon>
        <taxon>Lamiales</taxon>
        <taxon>Pedaliaceae</taxon>
        <taxon>Sesamum</taxon>
    </lineage>
</organism>
<accession>A0AAE2C999</accession>
<evidence type="ECO:0000313" key="3">
    <source>
        <dbReference type="Proteomes" id="UP001293254"/>
    </source>
</evidence>
<dbReference type="EMBL" id="JACGWO010000012">
    <property type="protein sequence ID" value="KAK4413824.1"/>
    <property type="molecule type" value="Genomic_DNA"/>
</dbReference>
<feature type="region of interest" description="Disordered" evidence="1">
    <location>
        <begin position="444"/>
        <end position="478"/>
    </location>
</feature>
<name>A0AAE2C999_9LAMI</name>
<reference evidence="2" key="2">
    <citation type="journal article" date="2024" name="Plant">
        <title>Genomic evolution and insights into agronomic trait innovations of Sesamum species.</title>
        <authorList>
            <person name="Miao H."/>
            <person name="Wang L."/>
            <person name="Qu L."/>
            <person name="Liu H."/>
            <person name="Sun Y."/>
            <person name="Le M."/>
            <person name="Wang Q."/>
            <person name="Wei S."/>
            <person name="Zheng Y."/>
            <person name="Lin W."/>
            <person name="Duan Y."/>
            <person name="Cao H."/>
            <person name="Xiong S."/>
            <person name="Wang X."/>
            <person name="Wei L."/>
            <person name="Li C."/>
            <person name="Ma Q."/>
            <person name="Ju M."/>
            <person name="Zhao R."/>
            <person name="Li G."/>
            <person name="Mu C."/>
            <person name="Tian Q."/>
            <person name="Mei H."/>
            <person name="Zhang T."/>
            <person name="Gao T."/>
            <person name="Zhang H."/>
        </authorList>
    </citation>
    <scope>NUCLEOTIDE SEQUENCE</scope>
    <source>
        <strain evidence="2">3651</strain>
    </source>
</reference>
<keyword evidence="3" id="KW-1185">Reference proteome</keyword>
<proteinExistence type="predicted"/>
<reference evidence="2" key="1">
    <citation type="submission" date="2020-06" db="EMBL/GenBank/DDBJ databases">
        <authorList>
            <person name="Li T."/>
            <person name="Hu X."/>
            <person name="Zhang T."/>
            <person name="Song X."/>
            <person name="Zhang H."/>
            <person name="Dai N."/>
            <person name="Sheng W."/>
            <person name="Hou X."/>
            <person name="Wei L."/>
        </authorList>
    </citation>
    <scope>NUCLEOTIDE SEQUENCE</scope>
    <source>
        <strain evidence="2">3651</strain>
        <tissue evidence="2">Leaf</tissue>
    </source>
</reference>
<dbReference type="AlphaFoldDB" id="A0AAE2C999"/>